<evidence type="ECO:0000256" key="3">
    <source>
        <dbReference type="ARBA" id="ARBA00022840"/>
    </source>
</evidence>
<dbReference type="InterPro" id="IPR013126">
    <property type="entry name" value="Hsp_70_fam"/>
</dbReference>
<dbReference type="SUPFAM" id="SSF53067">
    <property type="entry name" value="Actin-like ATPase domain"/>
    <property type="match status" value="1"/>
</dbReference>
<keyword evidence="3" id="KW-0067">ATP-binding</keyword>
<proteinExistence type="inferred from homology"/>
<evidence type="ECO:0000256" key="2">
    <source>
        <dbReference type="ARBA" id="ARBA00022741"/>
    </source>
</evidence>
<dbReference type="InterPro" id="IPR043129">
    <property type="entry name" value="ATPase_NBD"/>
</dbReference>
<dbReference type="PANTHER" id="PTHR19375">
    <property type="entry name" value="HEAT SHOCK PROTEIN 70KDA"/>
    <property type="match status" value="1"/>
</dbReference>
<keyword evidence="2" id="KW-0547">Nucleotide-binding</keyword>
<dbReference type="Gene3D" id="3.30.420.40">
    <property type="match status" value="1"/>
</dbReference>
<dbReference type="FunFam" id="3.30.420.40:FF:000028">
    <property type="entry name" value="heat shock 70 kDa protein-like"/>
    <property type="match status" value="1"/>
</dbReference>
<dbReference type="AlphaFoldDB" id="A0A2U1NR67"/>
<dbReference type="STRING" id="35608.A0A2U1NR67"/>
<dbReference type="GO" id="GO:0005524">
    <property type="term" value="F:ATP binding"/>
    <property type="evidence" value="ECO:0007669"/>
    <property type="project" value="UniProtKB-KW"/>
</dbReference>
<protein>
    <submittedName>
        <fullName evidence="4">Heat shock protein 70 family, peptide-binding domain protein</fullName>
    </submittedName>
</protein>
<dbReference type="PRINTS" id="PR00301">
    <property type="entry name" value="HEATSHOCK70"/>
</dbReference>
<evidence type="ECO:0000256" key="1">
    <source>
        <dbReference type="ARBA" id="ARBA00007381"/>
    </source>
</evidence>
<dbReference type="GO" id="GO:0140662">
    <property type="term" value="F:ATP-dependent protein folding chaperone"/>
    <property type="evidence" value="ECO:0007669"/>
    <property type="project" value="InterPro"/>
</dbReference>
<dbReference type="Pfam" id="PF00012">
    <property type="entry name" value="HSP70"/>
    <property type="match status" value="1"/>
</dbReference>
<dbReference type="EMBL" id="PKPP01002329">
    <property type="protein sequence ID" value="PWA75960.1"/>
    <property type="molecule type" value="Genomic_DNA"/>
</dbReference>
<keyword evidence="5" id="KW-1185">Reference proteome</keyword>
<keyword evidence="4" id="KW-0346">Stress response</keyword>
<name>A0A2U1NR67_ARTAN</name>
<dbReference type="OrthoDB" id="3789372at2759"/>
<comment type="similarity">
    <text evidence="1">Belongs to the heat shock protein 70 family.</text>
</comment>
<gene>
    <name evidence="4" type="ORF">CTI12_AA237550</name>
</gene>
<organism evidence="4 5">
    <name type="scientific">Artemisia annua</name>
    <name type="common">Sweet wormwood</name>
    <dbReference type="NCBI Taxonomy" id="35608"/>
    <lineage>
        <taxon>Eukaryota</taxon>
        <taxon>Viridiplantae</taxon>
        <taxon>Streptophyta</taxon>
        <taxon>Embryophyta</taxon>
        <taxon>Tracheophyta</taxon>
        <taxon>Spermatophyta</taxon>
        <taxon>Magnoliopsida</taxon>
        <taxon>eudicotyledons</taxon>
        <taxon>Gunneridae</taxon>
        <taxon>Pentapetalae</taxon>
        <taxon>asterids</taxon>
        <taxon>campanulids</taxon>
        <taxon>Asterales</taxon>
        <taxon>Asteraceae</taxon>
        <taxon>Asteroideae</taxon>
        <taxon>Anthemideae</taxon>
        <taxon>Artemisiinae</taxon>
        <taxon>Artemisia</taxon>
    </lineage>
</organism>
<dbReference type="Proteomes" id="UP000245207">
    <property type="component" value="Unassembled WGS sequence"/>
</dbReference>
<reference evidence="4 5" key="1">
    <citation type="journal article" date="2018" name="Mol. Plant">
        <title>The genome of Artemisia annua provides insight into the evolution of Asteraceae family and artemisinin biosynthesis.</title>
        <authorList>
            <person name="Shen Q."/>
            <person name="Zhang L."/>
            <person name="Liao Z."/>
            <person name="Wang S."/>
            <person name="Yan T."/>
            <person name="Shi P."/>
            <person name="Liu M."/>
            <person name="Fu X."/>
            <person name="Pan Q."/>
            <person name="Wang Y."/>
            <person name="Lv Z."/>
            <person name="Lu X."/>
            <person name="Zhang F."/>
            <person name="Jiang W."/>
            <person name="Ma Y."/>
            <person name="Chen M."/>
            <person name="Hao X."/>
            <person name="Li L."/>
            <person name="Tang Y."/>
            <person name="Lv G."/>
            <person name="Zhou Y."/>
            <person name="Sun X."/>
            <person name="Brodelius P.E."/>
            <person name="Rose J.K.C."/>
            <person name="Tang K."/>
        </authorList>
    </citation>
    <scope>NUCLEOTIDE SEQUENCE [LARGE SCALE GENOMIC DNA]</scope>
    <source>
        <strain evidence="5">cv. Huhao1</strain>
        <tissue evidence="4">Leaf</tissue>
    </source>
</reference>
<sequence>MHPEKRESSERLEKPQPYRYSKRVIGTAVGINIGTTYSRVAAWSDKHNRVEIIPNKQGNKNTPSCVAWDGAELLTGEAAKKFLSLTNPKNNVFDLKAFDKPEQFVPDRFVGDGEALLKLFVIELFRRYDTFEVEISDSALAGVALKSVKRASV</sequence>
<accession>A0A2U1NR67</accession>
<comment type="caution">
    <text evidence="4">The sequence shown here is derived from an EMBL/GenBank/DDBJ whole genome shotgun (WGS) entry which is preliminary data.</text>
</comment>
<evidence type="ECO:0000313" key="4">
    <source>
        <dbReference type="EMBL" id="PWA75960.1"/>
    </source>
</evidence>
<evidence type="ECO:0000313" key="5">
    <source>
        <dbReference type="Proteomes" id="UP000245207"/>
    </source>
</evidence>